<keyword evidence="2" id="KW-0456">Lyase</keyword>
<dbReference type="GO" id="GO:0019698">
    <property type="term" value="P:D-galacturonate catabolic process"/>
    <property type="evidence" value="ECO:0007669"/>
    <property type="project" value="TreeGrafter"/>
</dbReference>
<dbReference type="InterPro" id="IPR007392">
    <property type="entry name" value="GD_AH_second"/>
</dbReference>
<gene>
    <name evidence="6" type="ORF">CAL12_14600</name>
</gene>
<dbReference type="Proteomes" id="UP000194151">
    <property type="component" value="Chromosome"/>
</dbReference>
<dbReference type="Pfam" id="PF04295">
    <property type="entry name" value="GD_AH_second"/>
    <property type="match status" value="1"/>
</dbReference>
<evidence type="ECO:0000256" key="2">
    <source>
        <dbReference type="ARBA" id="ARBA00023239"/>
    </source>
</evidence>
<sequence>MCCAHARAPRRWPTPLNPSGCPATAAARSPRNARPRAYPCPPSWSTNCAGRPNAMPRRPRARTSVHSRIAMTELTAYTRPDGRRGIRNLLAVVAATDAANPVARRLAAALPDCVAITPLYGRGQLGEDLALSIRTMVGLGSHPNVYATLVVSLERVAGTRVYEGIRAAGTPCEVMGIQEEGGTPALFKRGLALLEQWRVQAQAQRREPARIADFVIGLECGGSDTTSGLVANPAIGLVTDRLVDEGATAIFSEPVECLGGEAALGARAADAGVRERIDVTIRKYEDIARRAGVDLNKTNPAPDNIRGGLTTIEEKSLGSICKTGSRTIAGVLGYGQAASAPGLYLMDAPAPATENITALAAGGCHLILFATGVGNSIGNPVSPTVKICGNDRTCRTFADHIDVDLSAVLLHGRSLEEAGTQVWDAMAAIINGQPTCCEVLGETETAISRIGESV</sequence>
<dbReference type="GO" id="GO:0016829">
    <property type="term" value="F:lyase activity"/>
    <property type="evidence" value="ECO:0007669"/>
    <property type="project" value="UniProtKB-KW"/>
</dbReference>
<evidence type="ECO:0000259" key="4">
    <source>
        <dbReference type="Pfam" id="PF04295"/>
    </source>
</evidence>
<dbReference type="EMBL" id="CP021108">
    <property type="protein sequence ID" value="ARP81923.1"/>
    <property type="molecule type" value="Genomic_DNA"/>
</dbReference>
<dbReference type="KEGG" id="bgv:CAL12_14600"/>
<feature type="compositionally biased region" description="Low complexity" evidence="3">
    <location>
        <begin position="22"/>
        <end position="35"/>
    </location>
</feature>
<evidence type="ECO:0000256" key="3">
    <source>
        <dbReference type="SAM" id="MobiDB-lite"/>
    </source>
</evidence>
<proteinExistence type="inferred from homology"/>
<dbReference type="STRING" id="1416806.CAL12_14600"/>
<dbReference type="AlphaFoldDB" id="A0A1W6YN09"/>
<dbReference type="Pfam" id="PF20629">
    <property type="entry name" value="GD_AH_C"/>
    <property type="match status" value="1"/>
</dbReference>
<protein>
    <submittedName>
        <fullName evidence="6">Uncharacterized protein</fullName>
    </submittedName>
</protein>
<comment type="similarity">
    <text evidence="1">Belongs to the UxaA family.</text>
</comment>
<accession>A0A1W6YN09</accession>
<dbReference type="PANTHER" id="PTHR30536:SF5">
    <property type="entry name" value="ALTRONATE DEHYDRATASE"/>
    <property type="match status" value="1"/>
</dbReference>
<organism evidence="6 7">
    <name type="scientific">Bordetella genomosp. 8</name>
    <dbReference type="NCBI Taxonomy" id="1416806"/>
    <lineage>
        <taxon>Bacteria</taxon>
        <taxon>Pseudomonadati</taxon>
        <taxon>Pseudomonadota</taxon>
        <taxon>Betaproteobacteria</taxon>
        <taxon>Burkholderiales</taxon>
        <taxon>Alcaligenaceae</taxon>
        <taxon>Bordetella</taxon>
    </lineage>
</organism>
<name>A0A1W6YN09_9BORD</name>
<feature type="domain" description="D-galactarate/Altronate dehydratase C-terminal" evidence="5">
    <location>
        <begin position="212"/>
        <end position="451"/>
    </location>
</feature>
<feature type="domain" description="D-galactarate/Altronate dehydratase second" evidence="4">
    <location>
        <begin position="76"/>
        <end position="201"/>
    </location>
</feature>
<reference evidence="6 7" key="1">
    <citation type="submission" date="2017-05" db="EMBL/GenBank/DDBJ databases">
        <title>Complete and WGS of Bordetella genogroups.</title>
        <authorList>
            <person name="Spilker T."/>
            <person name="LiPuma J."/>
        </authorList>
    </citation>
    <scope>NUCLEOTIDE SEQUENCE [LARGE SCALE GENOMIC DNA]</scope>
    <source>
        <strain evidence="6 7">AU19157</strain>
    </source>
</reference>
<evidence type="ECO:0000259" key="5">
    <source>
        <dbReference type="Pfam" id="PF20629"/>
    </source>
</evidence>
<dbReference type="PANTHER" id="PTHR30536">
    <property type="entry name" value="ALTRONATE/GALACTARATE DEHYDRATASE"/>
    <property type="match status" value="1"/>
</dbReference>
<evidence type="ECO:0000256" key="1">
    <source>
        <dbReference type="ARBA" id="ARBA00010986"/>
    </source>
</evidence>
<keyword evidence="7" id="KW-1185">Reference proteome</keyword>
<feature type="region of interest" description="Disordered" evidence="3">
    <location>
        <begin position="13"/>
        <end position="35"/>
    </location>
</feature>
<dbReference type="InterPro" id="IPR052172">
    <property type="entry name" value="UxaA_altronate/galactarate_dh"/>
</dbReference>
<evidence type="ECO:0000313" key="6">
    <source>
        <dbReference type="EMBL" id="ARP81923.1"/>
    </source>
</evidence>
<evidence type="ECO:0000313" key="7">
    <source>
        <dbReference type="Proteomes" id="UP000194151"/>
    </source>
</evidence>
<dbReference type="InterPro" id="IPR048332">
    <property type="entry name" value="GD_AH_C"/>
</dbReference>